<name>A0AA38PRH4_9AGAR</name>
<keyword evidence="1" id="KW-0472">Membrane</keyword>
<dbReference type="AlphaFoldDB" id="A0AA38PRH4"/>
<comment type="caution">
    <text evidence="2">The sequence shown here is derived from an EMBL/GenBank/DDBJ whole genome shotgun (WGS) entry which is preliminary data.</text>
</comment>
<keyword evidence="1" id="KW-0812">Transmembrane</keyword>
<gene>
    <name evidence="2" type="ORF">F5890DRAFT_1419812</name>
</gene>
<evidence type="ECO:0000256" key="1">
    <source>
        <dbReference type="SAM" id="Phobius"/>
    </source>
</evidence>
<accession>A0AA38PRH4</accession>
<keyword evidence="1" id="KW-1133">Transmembrane helix</keyword>
<evidence type="ECO:0000313" key="2">
    <source>
        <dbReference type="EMBL" id="KAJ3980338.1"/>
    </source>
</evidence>
<dbReference type="Proteomes" id="UP001163850">
    <property type="component" value="Unassembled WGS sequence"/>
</dbReference>
<reference evidence="2" key="1">
    <citation type="submission" date="2022-08" db="EMBL/GenBank/DDBJ databases">
        <authorList>
            <consortium name="DOE Joint Genome Institute"/>
            <person name="Min B."/>
            <person name="Riley R."/>
            <person name="Sierra-Patev S."/>
            <person name="Naranjo-Ortiz M."/>
            <person name="Looney B."/>
            <person name="Konkel Z."/>
            <person name="Slot J.C."/>
            <person name="Sakamoto Y."/>
            <person name="Steenwyk J.L."/>
            <person name="Rokas A."/>
            <person name="Carro J."/>
            <person name="Camarero S."/>
            <person name="Ferreira P."/>
            <person name="Molpeceres G."/>
            <person name="Ruiz-Duenas F.J."/>
            <person name="Serrano A."/>
            <person name="Henrissat B."/>
            <person name="Drula E."/>
            <person name="Hughes K.W."/>
            <person name="Mata J.L."/>
            <person name="Ishikawa N.K."/>
            <person name="Vargas-Isla R."/>
            <person name="Ushijima S."/>
            <person name="Smith C.A."/>
            <person name="Ahrendt S."/>
            <person name="Andreopoulos W."/>
            <person name="He G."/>
            <person name="Labutti K."/>
            <person name="Lipzen A."/>
            <person name="Ng V."/>
            <person name="Sandor L."/>
            <person name="Barry K."/>
            <person name="Martinez A.T."/>
            <person name="Xiao Y."/>
            <person name="Gibbons J.G."/>
            <person name="Terashima K."/>
            <person name="Hibbett D.S."/>
            <person name="Grigoriev I.V."/>
        </authorList>
    </citation>
    <scope>NUCLEOTIDE SEQUENCE</scope>
    <source>
        <strain evidence="2">TFB7829</strain>
    </source>
</reference>
<feature type="transmembrane region" description="Helical" evidence="1">
    <location>
        <begin position="140"/>
        <end position="161"/>
    </location>
</feature>
<protein>
    <submittedName>
        <fullName evidence="2">Uncharacterized protein</fullName>
    </submittedName>
</protein>
<organism evidence="2 3">
    <name type="scientific">Lentinula detonsa</name>
    <dbReference type="NCBI Taxonomy" id="2804962"/>
    <lineage>
        <taxon>Eukaryota</taxon>
        <taxon>Fungi</taxon>
        <taxon>Dikarya</taxon>
        <taxon>Basidiomycota</taxon>
        <taxon>Agaricomycotina</taxon>
        <taxon>Agaricomycetes</taxon>
        <taxon>Agaricomycetidae</taxon>
        <taxon>Agaricales</taxon>
        <taxon>Marasmiineae</taxon>
        <taxon>Omphalotaceae</taxon>
        <taxon>Lentinula</taxon>
    </lineage>
</organism>
<sequence>FVKDTTTVWRHLESQHAGEYKKSYSENGFQSMLPKDAKQHRQMAKEKLLQSTLDGNMVKVKPKVPVIPYSHANFLQATLEWMIATDQPLWALQHPAYQNMIHVASRAMTTIQIPNRKVTRQEIMNMFWKFIEDTKGRFNVMLHFSLFCFLFDISYSLLLAVQAHCRPHIYHM</sequence>
<proteinExistence type="predicted"/>
<dbReference type="EMBL" id="MU802198">
    <property type="protein sequence ID" value="KAJ3980338.1"/>
    <property type="molecule type" value="Genomic_DNA"/>
</dbReference>
<feature type="non-terminal residue" evidence="2">
    <location>
        <position position="1"/>
    </location>
</feature>
<evidence type="ECO:0000313" key="3">
    <source>
        <dbReference type="Proteomes" id="UP001163850"/>
    </source>
</evidence>